<feature type="transmembrane region" description="Helical" evidence="1">
    <location>
        <begin position="54"/>
        <end position="80"/>
    </location>
</feature>
<evidence type="ECO:0000313" key="3">
    <source>
        <dbReference type="EMBL" id="MFC4718702.1"/>
    </source>
</evidence>
<gene>
    <name evidence="3" type="ORF">ACFO5I_02955</name>
</gene>
<dbReference type="PANTHER" id="PTHR14969:SF13">
    <property type="entry name" value="AT30094P"/>
    <property type="match status" value="1"/>
</dbReference>
<dbReference type="Pfam" id="PF01569">
    <property type="entry name" value="PAP2"/>
    <property type="match status" value="1"/>
</dbReference>
<dbReference type="SUPFAM" id="SSF48317">
    <property type="entry name" value="Acid phosphatase/Vanadium-dependent haloperoxidase"/>
    <property type="match status" value="1"/>
</dbReference>
<dbReference type="EMBL" id="JBHSGS010000015">
    <property type="protein sequence ID" value="MFC4718702.1"/>
    <property type="molecule type" value="Genomic_DNA"/>
</dbReference>
<dbReference type="CDD" id="cd03392">
    <property type="entry name" value="PAP2_like_2"/>
    <property type="match status" value="1"/>
</dbReference>
<comment type="caution">
    <text evidence="3">The sequence shown here is derived from an EMBL/GenBank/DDBJ whole genome shotgun (WGS) entry which is preliminary data.</text>
</comment>
<keyword evidence="1" id="KW-0472">Membrane</keyword>
<evidence type="ECO:0000256" key="1">
    <source>
        <dbReference type="SAM" id="Phobius"/>
    </source>
</evidence>
<feature type="transmembrane region" description="Helical" evidence="1">
    <location>
        <begin position="163"/>
        <end position="180"/>
    </location>
</feature>
<sequence>MTKNKLYYQFAGSCFLLFFTFLGYTVKFYPQWLKPFDTWVIEQIGSLRPQLTAFFLWITQFANPLTVVLLGLTLLFVLLYGKQYAEVIWLSGGVIGIAGGLNPLLKLFFNRTRPSILAPLITEHSLSFPSGHATASMVLYGSLFFLLPLFIDSKFLQYALRSLLVLIILSIGVSRIYLGVHFPTDIIGGFSLSLSWLLLTFPIYQEKRFIWRFQNKQH</sequence>
<dbReference type="PANTHER" id="PTHR14969">
    <property type="entry name" value="SPHINGOSINE-1-PHOSPHATE PHOSPHOHYDROLASE"/>
    <property type="match status" value="1"/>
</dbReference>
<feature type="transmembrane region" description="Helical" evidence="1">
    <location>
        <begin position="186"/>
        <end position="204"/>
    </location>
</feature>
<name>A0ABV9MRU1_9ENTE</name>
<evidence type="ECO:0000259" key="2">
    <source>
        <dbReference type="SMART" id="SM00014"/>
    </source>
</evidence>
<reference evidence="4" key="1">
    <citation type="journal article" date="2019" name="Int. J. Syst. Evol. Microbiol.">
        <title>The Global Catalogue of Microorganisms (GCM) 10K type strain sequencing project: providing services to taxonomists for standard genome sequencing and annotation.</title>
        <authorList>
            <consortium name="The Broad Institute Genomics Platform"/>
            <consortium name="The Broad Institute Genome Sequencing Center for Infectious Disease"/>
            <person name="Wu L."/>
            <person name="Ma J."/>
        </authorList>
    </citation>
    <scope>NUCLEOTIDE SEQUENCE [LARGE SCALE GENOMIC DNA]</scope>
    <source>
        <strain evidence="4">CGMCC 1.19032</strain>
    </source>
</reference>
<feature type="transmembrane region" description="Helical" evidence="1">
    <location>
        <begin position="129"/>
        <end position="151"/>
    </location>
</feature>
<dbReference type="Proteomes" id="UP001595969">
    <property type="component" value="Unassembled WGS sequence"/>
</dbReference>
<dbReference type="SMART" id="SM00014">
    <property type="entry name" value="acidPPc"/>
    <property type="match status" value="1"/>
</dbReference>
<keyword evidence="4" id="KW-1185">Reference proteome</keyword>
<accession>A0ABV9MRU1</accession>
<dbReference type="RefSeq" id="WP_204653993.1">
    <property type="nucleotide sequence ID" value="NZ_JAFBFD010000017.1"/>
</dbReference>
<dbReference type="InterPro" id="IPR000326">
    <property type="entry name" value="PAP2/HPO"/>
</dbReference>
<evidence type="ECO:0000313" key="4">
    <source>
        <dbReference type="Proteomes" id="UP001595969"/>
    </source>
</evidence>
<feature type="transmembrane region" description="Helical" evidence="1">
    <location>
        <begin position="87"/>
        <end position="109"/>
    </location>
</feature>
<proteinExistence type="predicted"/>
<protein>
    <submittedName>
        <fullName evidence="3">Phosphatase PAP2 family protein</fullName>
    </submittedName>
</protein>
<organism evidence="3 4">
    <name type="scientific">Enterococcus lemanii</name>
    <dbReference type="NCBI Taxonomy" id="1159752"/>
    <lineage>
        <taxon>Bacteria</taxon>
        <taxon>Bacillati</taxon>
        <taxon>Bacillota</taxon>
        <taxon>Bacilli</taxon>
        <taxon>Lactobacillales</taxon>
        <taxon>Enterococcaceae</taxon>
        <taxon>Enterococcus</taxon>
    </lineage>
</organism>
<keyword evidence="1" id="KW-0812">Transmembrane</keyword>
<keyword evidence="1" id="KW-1133">Transmembrane helix</keyword>
<feature type="domain" description="Phosphatidic acid phosphatase type 2/haloperoxidase" evidence="2">
    <location>
        <begin position="79"/>
        <end position="201"/>
    </location>
</feature>
<dbReference type="InterPro" id="IPR036938">
    <property type="entry name" value="PAP2/HPO_sf"/>
</dbReference>
<dbReference type="Gene3D" id="1.20.144.10">
    <property type="entry name" value="Phosphatidic acid phosphatase type 2/haloperoxidase"/>
    <property type="match status" value="2"/>
</dbReference>
<feature type="transmembrane region" description="Helical" evidence="1">
    <location>
        <begin position="7"/>
        <end position="26"/>
    </location>
</feature>